<evidence type="ECO:0000256" key="2">
    <source>
        <dbReference type="ARBA" id="ARBA00022692"/>
    </source>
</evidence>
<feature type="region of interest" description="Disordered" evidence="5">
    <location>
        <begin position="652"/>
        <end position="676"/>
    </location>
</feature>
<name>A0ABR2YVC6_9CHLO</name>
<feature type="transmembrane region" description="Helical" evidence="6">
    <location>
        <begin position="446"/>
        <end position="465"/>
    </location>
</feature>
<feature type="transmembrane region" description="Helical" evidence="6">
    <location>
        <begin position="373"/>
        <end position="393"/>
    </location>
</feature>
<dbReference type="InterPro" id="IPR051843">
    <property type="entry name" value="CPA1_transporter"/>
</dbReference>
<evidence type="ECO:0000313" key="9">
    <source>
        <dbReference type="Proteomes" id="UP001491310"/>
    </source>
</evidence>
<evidence type="ECO:0000256" key="3">
    <source>
        <dbReference type="ARBA" id="ARBA00022989"/>
    </source>
</evidence>
<evidence type="ECO:0000256" key="5">
    <source>
        <dbReference type="SAM" id="MobiDB-lite"/>
    </source>
</evidence>
<dbReference type="Pfam" id="PF00999">
    <property type="entry name" value="Na_H_Exchanger"/>
    <property type="match status" value="1"/>
</dbReference>
<accession>A0ABR2YVC6</accession>
<evidence type="ECO:0000256" key="6">
    <source>
        <dbReference type="SAM" id="Phobius"/>
    </source>
</evidence>
<evidence type="ECO:0000313" key="8">
    <source>
        <dbReference type="EMBL" id="KAK9915802.1"/>
    </source>
</evidence>
<reference evidence="8 9" key="1">
    <citation type="journal article" date="2024" name="Nat. Commun.">
        <title>Phylogenomics reveals the evolutionary origins of lichenization in chlorophyte algae.</title>
        <authorList>
            <person name="Puginier C."/>
            <person name="Libourel C."/>
            <person name="Otte J."/>
            <person name="Skaloud P."/>
            <person name="Haon M."/>
            <person name="Grisel S."/>
            <person name="Petersen M."/>
            <person name="Berrin J.G."/>
            <person name="Delaux P.M."/>
            <person name="Dal Grande F."/>
            <person name="Keller J."/>
        </authorList>
    </citation>
    <scope>NUCLEOTIDE SEQUENCE [LARGE SCALE GENOMIC DNA]</scope>
    <source>
        <strain evidence="8 9">SAG 216-7</strain>
    </source>
</reference>
<dbReference type="EMBL" id="JALJOT010000004">
    <property type="protein sequence ID" value="KAK9915802.1"/>
    <property type="molecule type" value="Genomic_DNA"/>
</dbReference>
<gene>
    <name evidence="8" type="ORF">WJX75_004269</name>
</gene>
<dbReference type="PANTHER" id="PTHR31102">
    <property type="match status" value="1"/>
</dbReference>
<comment type="subcellular location">
    <subcellularLocation>
        <location evidence="1">Membrane</location>
        <topology evidence="1">Multi-pass membrane protein</topology>
    </subcellularLocation>
</comment>
<feature type="transmembrane region" description="Helical" evidence="6">
    <location>
        <begin position="59"/>
        <end position="76"/>
    </location>
</feature>
<dbReference type="PANTHER" id="PTHR31102:SF1">
    <property type="entry name" value="CATION_H+ EXCHANGER DOMAIN-CONTAINING PROTEIN"/>
    <property type="match status" value="1"/>
</dbReference>
<organism evidence="8 9">
    <name type="scientific">Coccomyxa subellipsoidea</name>
    <dbReference type="NCBI Taxonomy" id="248742"/>
    <lineage>
        <taxon>Eukaryota</taxon>
        <taxon>Viridiplantae</taxon>
        <taxon>Chlorophyta</taxon>
        <taxon>core chlorophytes</taxon>
        <taxon>Trebouxiophyceae</taxon>
        <taxon>Trebouxiophyceae incertae sedis</taxon>
        <taxon>Coccomyxaceae</taxon>
        <taxon>Coccomyxa</taxon>
    </lineage>
</organism>
<feature type="transmembrane region" description="Helical" evidence="6">
    <location>
        <begin position="145"/>
        <end position="165"/>
    </location>
</feature>
<dbReference type="InterPro" id="IPR006153">
    <property type="entry name" value="Cation/H_exchanger_TM"/>
</dbReference>
<protein>
    <recommendedName>
        <fullName evidence="7">Cation/H+ exchanger transmembrane domain-containing protein</fullName>
    </recommendedName>
</protein>
<feature type="domain" description="Cation/H+ exchanger transmembrane" evidence="7">
    <location>
        <begin position="71"/>
        <end position="460"/>
    </location>
</feature>
<evidence type="ECO:0000259" key="7">
    <source>
        <dbReference type="Pfam" id="PF00999"/>
    </source>
</evidence>
<evidence type="ECO:0000256" key="4">
    <source>
        <dbReference type="ARBA" id="ARBA00023136"/>
    </source>
</evidence>
<dbReference type="InterPro" id="IPR038770">
    <property type="entry name" value="Na+/solute_symporter_sf"/>
</dbReference>
<keyword evidence="9" id="KW-1185">Reference proteome</keyword>
<keyword evidence="3 6" id="KW-1133">Transmembrane helix</keyword>
<evidence type="ECO:0000256" key="1">
    <source>
        <dbReference type="ARBA" id="ARBA00004141"/>
    </source>
</evidence>
<feature type="region of interest" description="Disordered" evidence="5">
    <location>
        <begin position="483"/>
        <end position="564"/>
    </location>
</feature>
<proteinExistence type="predicted"/>
<sequence length="676" mass="72407">MELKEVRGPKGFLKYFFQDFKLSQQEIFYVLGLVVLILELYGGLFLAIGKPFLPPQGPAWAIIFIWVVAGSCGYIVDKLHFPGALGMILSGMLLRNVGGGIVIRGLRPSWSKQIRAAALAIIFLRSGLEIDLDIFKRVGAAAVRLLLVPGICEAFFDGGIAIPIFGMPPTFAFALGFILKAVGPALVIQSMFEVQQRRLGTVKAIPATVVAAASFDDAIAITGYTLFINLAVQGGGNTGWNVAHGPLSIVFGVLAGGLAGLFCSATKLWSNPIKRTFVMFLTVLLMKYFFDSYGFTSSGAIAALVQGLLAKELWKRGAPKQLAGESGPQMGRAVEKQVRWFWRFVMMPVLFGLVGASINFATIEGGMIPKACAIIIAGLAVRMPITFLVMFGSKFNWKEKLFFAVAWSPKATVQATLANLPLDQVNQVYAKTDPQYPEYARWAEEALVTAVFCIIICGAFGTLAIRWLSPLLLEKAPEEDDPTVAIVTGPSSSGPNVSGVSPSGSQVELSKRSDPDCVPRQLPAALSLTGPPAVGIGGGEGGPRTPRQAQAQAPLEPVTPQSPKDVESEALRSRMALLAAYLDSVEDAASEVERKAMTVDGGGRATERLQRSIDELRRKLQEGADPAALGPGEVESAEDFIRATALRHRTISGSRSSASMRARRQAADVEATTSNV</sequence>
<keyword evidence="4 6" id="KW-0472">Membrane</keyword>
<feature type="transmembrane region" description="Helical" evidence="6">
    <location>
        <begin position="171"/>
        <end position="192"/>
    </location>
</feature>
<keyword evidence="2 6" id="KW-0812">Transmembrane</keyword>
<feature type="transmembrane region" description="Helical" evidence="6">
    <location>
        <begin position="27"/>
        <end position="47"/>
    </location>
</feature>
<feature type="transmembrane region" description="Helical" evidence="6">
    <location>
        <begin position="204"/>
        <end position="227"/>
    </location>
</feature>
<dbReference type="Proteomes" id="UP001491310">
    <property type="component" value="Unassembled WGS sequence"/>
</dbReference>
<dbReference type="Gene3D" id="1.20.1530.20">
    <property type="match status" value="1"/>
</dbReference>
<feature type="transmembrane region" description="Helical" evidence="6">
    <location>
        <begin position="247"/>
        <end position="265"/>
    </location>
</feature>
<comment type="caution">
    <text evidence="8">The sequence shown here is derived from an EMBL/GenBank/DDBJ whole genome shotgun (WGS) entry which is preliminary data.</text>
</comment>
<feature type="transmembrane region" description="Helical" evidence="6">
    <location>
        <begin position="340"/>
        <end position="361"/>
    </location>
</feature>
<feature type="compositionally biased region" description="Low complexity" evidence="5">
    <location>
        <begin position="489"/>
        <end position="505"/>
    </location>
</feature>